<dbReference type="RefSeq" id="WP_059758862.1">
    <property type="nucleotide sequence ID" value="NZ_CP013414.1"/>
</dbReference>
<dbReference type="InterPro" id="IPR049245">
    <property type="entry name" value="DUF6880"/>
</dbReference>
<gene>
    <name evidence="3" type="ORF">WJ33_05090</name>
</gene>
<dbReference type="AlphaFoldDB" id="A0A103QV78"/>
<dbReference type="Pfam" id="PF21810">
    <property type="entry name" value="DUF6880"/>
    <property type="match status" value="1"/>
</dbReference>
<dbReference type="Proteomes" id="UP000064029">
    <property type="component" value="Unassembled WGS sequence"/>
</dbReference>
<comment type="caution">
    <text evidence="3">The sequence shown here is derived from an EMBL/GenBank/DDBJ whole genome shotgun (WGS) entry which is preliminary data.</text>
</comment>
<evidence type="ECO:0000259" key="2">
    <source>
        <dbReference type="PROSITE" id="PS50966"/>
    </source>
</evidence>
<feature type="domain" description="SWIM-type" evidence="2">
    <location>
        <begin position="57"/>
        <end position="95"/>
    </location>
</feature>
<keyword evidence="1" id="KW-0862">Zinc</keyword>
<evidence type="ECO:0000256" key="1">
    <source>
        <dbReference type="PROSITE-ProRule" id="PRU00325"/>
    </source>
</evidence>
<proteinExistence type="predicted"/>
<keyword evidence="1" id="KW-0479">Metal-binding</keyword>
<evidence type="ECO:0000313" key="4">
    <source>
        <dbReference type="Proteomes" id="UP000064029"/>
    </source>
</evidence>
<sequence length="597" mass="66504">MPGNISLADVITLAEIRALADPKSFARGKAYYHDGAVSRLTEHDGALSATVRGTYRYHVEFAVGDDGALDYECNCPVGDDGAFCKHAVAVALSWLENSGEEVFHDEKPEPARPRRKRKTHAELIRDYLAALDEDALRNWLLDAAERDRSLRDRLLFEARAANAGDVASLRAAVRQLARVARPLGWDEAHTYGENLFELADMLRRQLAGPHAAHVVELAELAIADAEASLEQIDDSDGSVAPGIYELAHLHLEACRRTRPDPVKLAERLFRLQAHGRWDTFYDVLPNYEEPLGSEGIDRYRALVEQGWAALPTLAAGRDDRRSYESARLNLEHAMESLAKHDGDVDALIRIWSKDLSASHRFAQIAELCAEHGRFDEGLAWAERGLGVAGDRRDSRLLGFCIVEYLRRRDFDRADALAWQRFESHPTADECAALMKVAAKTARRDAVRERAIAHLRTLARQRETSKENAKAKWGWQPSPRTELVKLLLAEKDVEAAWDAFRGGPVATDVWPAMAAARAKTHPDEAIALYHRLLPVALERGAGSARYDDAFDVVRAIGALRAAHRQQAEFDAELDAIRKTYRAKRNFIKLLATLGTSAG</sequence>
<reference evidence="3 4" key="1">
    <citation type="submission" date="2015-11" db="EMBL/GenBank/DDBJ databases">
        <title>Expanding the genomic diversity of Burkholderia species for the development of highly accurate diagnostics.</title>
        <authorList>
            <person name="Sahl J."/>
            <person name="Keim P."/>
            <person name="Wagner D."/>
        </authorList>
    </citation>
    <scope>NUCLEOTIDE SEQUENCE [LARGE SCALE GENOMIC DNA]</scope>
    <source>
        <strain evidence="3 4">MSMB2036</strain>
    </source>
</reference>
<dbReference type="EMBL" id="LOXM01000258">
    <property type="protein sequence ID" value="KVG56189.1"/>
    <property type="molecule type" value="Genomic_DNA"/>
</dbReference>
<protein>
    <recommendedName>
        <fullName evidence="2">SWIM-type domain-containing protein</fullName>
    </recommendedName>
</protein>
<dbReference type="GO" id="GO:0008270">
    <property type="term" value="F:zinc ion binding"/>
    <property type="evidence" value="ECO:0007669"/>
    <property type="project" value="UniProtKB-KW"/>
</dbReference>
<dbReference type="InterPro" id="IPR007527">
    <property type="entry name" value="Znf_SWIM"/>
</dbReference>
<dbReference type="Pfam" id="PF04434">
    <property type="entry name" value="SWIM"/>
    <property type="match status" value="1"/>
</dbReference>
<name>A0A103QV78_9BURK</name>
<organism evidence="3 4">
    <name type="scientific">Burkholderia ubonensis</name>
    <dbReference type="NCBI Taxonomy" id="101571"/>
    <lineage>
        <taxon>Bacteria</taxon>
        <taxon>Pseudomonadati</taxon>
        <taxon>Pseudomonadota</taxon>
        <taxon>Betaproteobacteria</taxon>
        <taxon>Burkholderiales</taxon>
        <taxon>Burkholderiaceae</taxon>
        <taxon>Burkholderia</taxon>
        <taxon>Burkholderia cepacia complex</taxon>
    </lineage>
</organism>
<dbReference type="OrthoDB" id="7187515at2"/>
<evidence type="ECO:0000313" key="3">
    <source>
        <dbReference type="EMBL" id="KVG56189.1"/>
    </source>
</evidence>
<keyword evidence="1" id="KW-0863">Zinc-finger</keyword>
<dbReference type="PROSITE" id="PS50966">
    <property type="entry name" value="ZF_SWIM"/>
    <property type="match status" value="1"/>
</dbReference>
<accession>A0A103QV78</accession>